<accession>A0ABR7CZQ9</accession>
<comment type="caution">
    <text evidence="1">The sequence shown here is derived from an EMBL/GenBank/DDBJ whole genome shotgun (WGS) entry which is preliminary data.</text>
</comment>
<reference evidence="1 2" key="1">
    <citation type="submission" date="2020-08" db="EMBL/GenBank/DDBJ databases">
        <title>Genome public.</title>
        <authorList>
            <person name="Liu C."/>
            <person name="Sun Q."/>
        </authorList>
    </citation>
    <scope>NUCLEOTIDE SEQUENCE [LARGE SCALE GENOMIC DNA]</scope>
    <source>
        <strain evidence="1 2">NSJ-56</strain>
    </source>
</reference>
<proteinExistence type="predicted"/>
<organism evidence="1 2">
    <name type="scientific">Butyricimonas hominis</name>
    <dbReference type="NCBI Taxonomy" id="2763032"/>
    <lineage>
        <taxon>Bacteria</taxon>
        <taxon>Pseudomonadati</taxon>
        <taxon>Bacteroidota</taxon>
        <taxon>Bacteroidia</taxon>
        <taxon>Bacteroidales</taxon>
        <taxon>Odoribacteraceae</taxon>
        <taxon>Butyricimonas</taxon>
    </lineage>
</organism>
<protein>
    <submittedName>
        <fullName evidence="1">Uncharacterized protein</fullName>
    </submittedName>
</protein>
<evidence type="ECO:0000313" key="2">
    <source>
        <dbReference type="Proteomes" id="UP000646484"/>
    </source>
</evidence>
<sequence>MAKGKSTLFWELRQSIGQHRFTTSWDGEIISAMKGKKNPVYSSKEKQEARDLRIAGYGGCGKLTRPLLETLRVSFRERKKRESPMNAFMQANVKTLCTASRDALTKKIVLEYDFGGMQVSDGSLDTANVTATVDMDTNKVAFVQVDEVIPGGLARENDRVYACMFTAGAEDHKSMRSLRVDLRDRGEAGSTSALIPAGWNKAALFIYAYAVSADGKYSSPSTRLYPPPTAEELTLAEAVEAYEAAQLRLAVREVTATPEEREAIMRAKAGVKKATAAAEKEAVKAKKSAFEIKLAGLEAATRQLKIES</sequence>
<keyword evidence="2" id="KW-1185">Reference proteome</keyword>
<dbReference type="Proteomes" id="UP000646484">
    <property type="component" value="Unassembled WGS sequence"/>
</dbReference>
<dbReference type="RefSeq" id="WP_186975742.1">
    <property type="nucleotide sequence ID" value="NZ_JACOOH010000003.1"/>
</dbReference>
<evidence type="ECO:0000313" key="1">
    <source>
        <dbReference type="EMBL" id="MBC5621159.1"/>
    </source>
</evidence>
<name>A0ABR7CZQ9_9BACT</name>
<dbReference type="EMBL" id="JACOOH010000003">
    <property type="protein sequence ID" value="MBC5621159.1"/>
    <property type="molecule type" value="Genomic_DNA"/>
</dbReference>
<gene>
    <name evidence="1" type="ORF">H8S64_08615</name>
</gene>